<sequence length="203" mass="20269">MPEQPPNPNPSGDPSTDPANPPAPPAGPPAPSAPPANPPAPQGDPQQPAEGDVSALPEWAQELIKKAQEKAPADPPQPTPPAPEPAAEGDLSKLPKWARDQLGQAQEQARTAAVHAAVLRIAPTAGANAAALLDSQSAMAALAAVDTNDQTAVTEAIKTAVQAQPHLAAAVGPARGGADFGSATPPERKPGSLHDAIAARLGA</sequence>
<feature type="compositionally biased region" description="Basic and acidic residues" evidence="1">
    <location>
        <begin position="90"/>
        <end position="99"/>
    </location>
</feature>
<feature type="compositionally biased region" description="Pro residues" evidence="1">
    <location>
        <begin position="73"/>
        <end position="84"/>
    </location>
</feature>
<dbReference type="RefSeq" id="WP_114528222.1">
    <property type="nucleotide sequence ID" value="NZ_QQBH01000005.1"/>
</dbReference>
<feature type="compositionally biased region" description="Pro residues" evidence="1">
    <location>
        <begin position="19"/>
        <end position="42"/>
    </location>
</feature>
<gene>
    <name evidence="2" type="ORF">DVZ84_08730</name>
</gene>
<dbReference type="AlphaFoldDB" id="A0A369V9C4"/>
<evidence type="ECO:0000313" key="2">
    <source>
        <dbReference type="EMBL" id="RDD89083.1"/>
    </source>
</evidence>
<feature type="region of interest" description="Disordered" evidence="1">
    <location>
        <begin position="168"/>
        <end position="203"/>
    </location>
</feature>
<dbReference type="Proteomes" id="UP000253742">
    <property type="component" value="Unassembled WGS sequence"/>
</dbReference>
<accession>A0A369V9C4</accession>
<evidence type="ECO:0000256" key="1">
    <source>
        <dbReference type="SAM" id="MobiDB-lite"/>
    </source>
</evidence>
<dbReference type="OrthoDB" id="4546967at2"/>
<comment type="caution">
    <text evidence="2">The sequence shown here is derived from an EMBL/GenBank/DDBJ whole genome shotgun (WGS) entry which is preliminary data.</text>
</comment>
<feature type="compositionally biased region" description="Basic and acidic residues" evidence="1">
    <location>
        <begin position="63"/>
        <end position="72"/>
    </location>
</feature>
<protein>
    <submittedName>
        <fullName evidence="2">Uncharacterized protein</fullName>
    </submittedName>
</protein>
<name>A0A369V9C4_9ACTN</name>
<feature type="compositionally biased region" description="Pro residues" evidence="1">
    <location>
        <begin position="1"/>
        <end position="11"/>
    </location>
</feature>
<feature type="region of interest" description="Disordered" evidence="1">
    <location>
        <begin position="1"/>
        <end position="108"/>
    </location>
</feature>
<dbReference type="EMBL" id="QQBH01000005">
    <property type="protein sequence ID" value="RDD89083.1"/>
    <property type="molecule type" value="Genomic_DNA"/>
</dbReference>
<evidence type="ECO:0000313" key="3">
    <source>
        <dbReference type="Proteomes" id="UP000253742"/>
    </source>
</evidence>
<reference evidence="2 3" key="1">
    <citation type="submission" date="2018-07" db="EMBL/GenBank/DDBJ databases">
        <title>Genome guided investigation of antibiotics producing actinomycetales strain isolated from a Macau mangrove ecosystem.</title>
        <authorList>
            <person name="Hu D."/>
        </authorList>
    </citation>
    <scope>NUCLEOTIDE SEQUENCE [LARGE SCALE GENOMIC DNA]</scope>
    <source>
        <strain evidence="2 3">2297</strain>
    </source>
</reference>
<organism evidence="2 3">
    <name type="scientific">Streptomyces parvulus</name>
    <dbReference type="NCBI Taxonomy" id="146923"/>
    <lineage>
        <taxon>Bacteria</taxon>
        <taxon>Bacillati</taxon>
        <taxon>Actinomycetota</taxon>
        <taxon>Actinomycetes</taxon>
        <taxon>Kitasatosporales</taxon>
        <taxon>Streptomycetaceae</taxon>
        <taxon>Streptomyces</taxon>
    </lineage>
</organism>
<proteinExistence type="predicted"/>